<dbReference type="Proteomes" id="UP000269793">
    <property type="component" value="Chromosome V"/>
</dbReference>
<sequence>MYQGSLVLIGVCRLWQIQVHAWRDDIQRTMASLRDKPKRSHDLCHNVLPTAFTLPDTETTDSIMYEPCPALKRHAQTTVPWVHDVWSEAPDVPWQTSPQEPLAPLDLGLTDIAFPISPKDSSFTELPHRHIIASTSTPLPTVMRTGPAPNRAAPKRKCLSDQKVGFDEEEWERRCEAARRAPCTRQWYSAWDRAWPKCTIKRLCLCTSRALETLWDTTVGTHLRVLEQHYQNERNVCRNQWAQQQWEADVPAIEDEYTQEVGRGETVVDDVFPWTNMGEWRWDVPEDDLGHDDSISSANTSIVQHAARWISPNVSSDSLERPRLSRAHDASLMTPLLTGNEVSTASMDADTHDFYMYMQVVRQSVPERAYIPFPELIPPNHVGPHVPVHAFWHTLVLASSGACRLVQQQPYAEIHVYM</sequence>
<accession>A0A3G2S7E5</accession>
<evidence type="ECO:0000313" key="2">
    <source>
        <dbReference type="Proteomes" id="UP000269793"/>
    </source>
</evidence>
<reference evidence="1 2" key="1">
    <citation type="submission" date="2018-10" db="EMBL/GenBank/DDBJ databases">
        <title>Complete genome sequence of Malassezia restricta CBS 7877.</title>
        <authorList>
            <person name="Morand S.C."/>
            <person name="Bertignac M."/>
            <person name="Iltis A."/>
            <person name="Kolder I."/>
            <person name="Pirovano W."/>
            <person name="Jourdain R."/>
            <person name="Clavaud C."/>
        </authorList>
    </citation>
    <scope>NUCLEOTIDE SEQUENCE [LARGE SCALE GENOMIC DNA]</scope>
    <source>
        <strain evidence="1 2">CBS 7877</strain>
    </source>
</reference>
<name>A0A3G2S7E5_MALR7</name>
<evidence type="ECO:0000313" key="1">
    <source>
        <dbReference type="EMBL" id="AYO44035.1"/>
    </source>
</evidence>
<dbReference type="EMBL" id="CP033152">
    <property type="protein sequence ID" value="AYO44035.1"/>
    <property type="molecule type" value="Genomic_DNA"/>
</dbReference>
<dbReference type="VEuPathDB" id="FungiDB:DNF11_3085"/>
<protein>
    <submittedName>
        <fullName evidence="1">Uncharacterized protein</fullName>
    </submittedName>
</protein>
<gene>
    <name evidence="1" type="ORF">DNF11_3085</name>
</gene>
<keyword evidence="2" id="KW-1185">Reference proteome</keyword>
<dbReference type="AlphaFoldDB" id="A0A3G2S7E5"/>
<organism evidence="1 2">
    <name type="scientific">Malassezia restricta (strain ATCC 96810 / NBRC 103918 / CBS 7877)</name>
    <name type="common">Seborrheic dermatitis infection agent</name>
    <dbReference type="NCBI Taxonomy" id="425264"/>
    <lineage>
        <taxon>Eukaryota</taxon>
        <taxon>Fungi</taxon>
        <taxon>Dikarya</taxon>
        <taxon>Basidiomycota</taxon>
        <taxon>Ustilaginomycotina</taxon>
        <taxon>Malasseziomycetes</taxon>
        <taxon>Malasseziales</taxon>
        <taxon>Malasseziaceae</taxon>
        <taxon>Malassezia</taxon>
    </lineage>
</organism>
<proteinExistence type="predicted"/>
<dbReference type="OrthoDB" id="3351822at2759"/>